<gene>
    <name evidence="1" type="ORF">ACFQ00_14710</name>
</gene>
<protein>
    <submittedName>
        <fullName evidence="1">GNAT family N-acetyltransferase</fullName>
    </submittedName>
</protein>
<dbReference type="EMBL" id="JBHTIK010000011">
    <property type="protein sequence ID" value="MFD0849585.1"/>
    <property type="molecule type" value="Genomic_DNA"/>
</dbReference>
<name>A0ABW3C6S5_SPHXN</name>
<dbReference type="InterPro" id="IPR007434">
    <property type="entry name" value="FemAB-like"/>
</dbReference>
<dbReference type="RefSeq" id="WP_381492373.1">
    <property type="nucleotide sequence ID" value="NZ_JBHTIK010000011.1"/>
</dbReference>
<dbReference type="Pfam" id="PF04339">
    <property type="entry name" value="FemAB_like"/>
    <property type="match status" value="1"/>
</dbReference>
<proteinExistence type="predicted"/>
<comment type="caution">
    <text evidence="1">The sequence shown here is derived from an EMBL/GenBank/DDBJ whole genome shotgun (WGS) entry which is preliminary data.</text>
</comment>
<evidence type="ECO:0000313" key="2">
    <source>
        <dbReference type="Proteomes" id="UP001597124"/>
    </source>
</evidence>
<reference evidence="2" key="1">
    <citation type="journal article" date="2019" name="Int. J. Syst. Evol. Microbiol.">
        <title>The Global Catalogue of Microorganisms (GCM) 10K type strain sequencing project: providing services to taxonomists for standard genome sequencing and annotation.</title>
        <authorList>
            <consortium name="The Broad Institute Genomics Platform"/>
            <consortium name="The Broad Institute Genome Sequencing Center for Infectious Disease"/>
            <person name="Wu L."/>
            <person name="Ma J."/>
        </authorList>
    </citation>
    <scope>NUCLEOTIDE SEQUENCE [LARGE SCALE GENOMIC DNA]</scope>
    <source>
        <strain evidence="2">CCUG 52537</strain>
    </source>
</reference>
<dbReference type="Proteomes" id="UP001597124">
    <property type="component" value="Unassembled WGS sequence"/>
</dbReference>
<evidence type="ECO:0000313" key="1">
    <source>
        <dbReference type="EMBL" id="MFD0849585.1"/>
    </source>
</evidence>
<dbReference type="InterPro" id="IPR016181">
    <property type="entry name" value="Acyl_CoA_acyltransferase"/>
</dbReference>
<sequence>MTGTPATFRIVTSASDISAPDWNACAGDNNPFTLHTFITALEDSGSAVAAAGWQSAHAVLEDADGGILGIAPAYAKSHSQGEYVFDHGWADAFERAGGRYYPKYQMAVPFTPATGPRLLLKDAACAPALIAGIEQFCERQQISSAHATFIAPEQVSLFDAAGWLIRHTEQFHWHNAGYGSFEDFLGSLASRKRKTIRRERREAAESGLRIIALSGADISEAHWDAFWHFYQDTGSRKWGRPYLTRAFFSLIGERMAERVLLVLAMDGDTPVAGALNFIGGDCLYGRYWGAVRDLPFLHFELCYYQAIAYAIAHGLARVEAGAQGPHKLARGYVPVVTTSAHHIEHPGLRRAIEEYLDRERPAIAADIRAMESFTPYRRGS</sequence>
<organism evidence="1 2">
    <name type="scientific">Sphingosinicella xenopeptidilytica</name>
    <dbReference type="NCBI Taxonomy" id="364098"/>
    <lineage>
        <taxon>Bacteria</taxon>
        <taxon>Pseudomonadati</taxon>
        <taxon>Pseudomonadota</taxon>
        <taxon>Alphaproteobacteria</taxon>
        <taxon>Sphingomonadales</taxon>
        <taxon>Sphingosinicellaceae</taxon>
        <taxon>Sphingosinicella</taxon>
    </lineage>
</organism>
<dbReference type="PANTHER" id="PTHR47017">
    <property type="entry name" value="ACYL-COA"/>
    <property type="match status" value="1"/>
</dbReference>
<keyword evidence="2" id="KW-1185">Reference proteome</keyword>
<accession>A0ABW3C6S5</accession>
<dbReference type="PANTHER" id="PTHR47017:SF1">
    <property type="entry name" value="ACYL-COA"/>
    <property type="match status" value="1"/>
</dbReference>
<dbReference type="SUPFAM" id="SSF55729">
    <property type="entry name" value="Acyl-CoA N-acyltransferases (Nat)"/>
    <property type="match status" value="1"/>
</dbReference>
<dbReference type="Gene3D" id="3.40.630.30">
    <property type="match status" value="1"/>
</dbReference>